<evidence type="ECO:0000256" key="1">
    <source>
        <dbReference type="ARBA" id="ARBA00004141"/>
    </source>
</evidence>
<organism evidence="10 11">
    <name type="scientific">Candidatus Borkfalkia faecigallinarum</name>
    <dbReference type="NCBI Taxonomy" id="2838509"/>
    <lineage>
        <taxon>Bacteria</taxon>
        <taxon>Bacillati</taxon>
        <taxon>Bacillota</taxon>
        <taxon>Clostridia</taxon>
        <taxon>Christensenellales</taxon>
        <taxon>Christensenellaceae</taxon>
        <taxon>Candidatus Borkfalkia</taxon>
    </lineage>
</organism>
<dbReference type="PANTHER" id="PTHR34975">
    <property type="entry name" value="SPORE GERMINATION PROTEIN A2"/>
    <property type="match status" value="1"/>
</dbReference>
<dbReference type="GO" id="GO:0009847">
    <property type="term" value="P:spore germination"/>
    <property type="evidence" value="ECO:0007669"/>
    <property type="project" value="InterPro"/>
</dbReference>
<dbReference type="Proteomes" id="UP000824249">
    <property type="component" value="Unassembled WGS sequence"/>
</dbReference>
<evidence type="ECO:0000313" key="11">
    <source>
        <dbReference type="Proteomes" id="UP000824249"/>
    </source>
</evidence>
<evidence type="ECO:0000256" key="9">
    <source>
        <dbReference type="SAM" id="Phobius"/>
    </source>
</evidence>
<dbReference type="PANTHER" id="PTHR34975:SF2">
    <property type="entry name" value="SPORE GERMINATION PROTEIN A2"/>
    <property type="match status" value="1"/>
</dbReference>
<reference evidence="10" key="1">
    <citation type="journal article" date="2021" name="PeerJ">
        <title>Extensive microbial diversity within the chicken gut microbiome revealed by metagenomics and culture.</title>
        <authorList>
            <person name="Gilroy R."/>
            <person name="Ravi A."/>
            <person name="Getino M."/>
            <person name="Pursley I."/>
            <person name="Horton D.L."/>
            <person name="Alikhan N.F."/>
            <person name="Baker D."/>
            <person name="Gharbi K."/>
            <person name="Hall N."/>
            <person name="Watson M."/>
            <person name="Adriaenssens E.M."/>
            <person name="Foster-Nyarko E."/>
            <person name="Jarju S."/>
            <person name="Secka A."/>
            <person name="Antonio M."/>
            <person name="Oren A."/>
            <person name="Chaudhuri R.R."/>
            <person name="La Ragione R."/>
            <person name="Hildebrand F."/>
            <person name="Pallen M.J."/>
        </authorList>
    </citation>
    <scope>NUCLEOTIDE SEQUENCE</scope>
    <source>
        <strain evidence="10">26628</strain>
    </source>
</reference>
<dbReference type="Pfam" id="PF03845">
    <property type="entry name" value="Spore_permease"/>
    <property type="match status" value="1"/>
</dbReference>
<feature type="region of interest" description="Disordered" evidence="8">
    <location>
        <begin position="359"/>
        <end position="388"/>
    </location>
</feature>
<comment type="similarity">
    <text evidence="2">Belongs to the amino acid-polyamine-organocation (APC) superfamily. Spore germination protein (SGP) (TC 2.A.3.9) family.</text>
</comment>
<dbReference type="InterPro" id="IPR004761">
    <property type="entry name" value="Spore_GerAB"/>
</dbReference>
<proteinExistence type="inferred from homology"/>
<keyword evidence="4" id="KW-0309">Germination</keyword>
<keyword evidence="5 9" id="KW-0812">Transmembrane</keyword>
<feature type="transmembrane region" description="Helical" evidence="9">
    <location>
        <begin position="113"/>
        <end position="131"/>
    </location>
</feature>
<evidence type="ECO:0000256" key="5">
    <source>
        <dbReference type="ARBA" id="ARBA00022692"/>
    </source>
</evidence>
<gene>
    <name evidence="10" type="ORF">H9737_02035</name>
</gene>
<accession>A0A9D1VTM0</accession>
<evidence type="ECO:0000256" key="8">
    <source>
        <dbReference type="SAM" id="MobiDB-lite"/>
    </source>
</evidence>
<feature type="transmembrane region" description="Helical" evidence="9">
    <location>
        <begin position="78"/>
        <end position="98"/>
    </location>
</feature>
<dbReference type="AlphaFoldDB" id="A0A9D1VTM0"/>
<keyword evidence="7 9" id="KW-0472">Membrane</keyword>
<feature type="transmembrane region" description="Helical" evidence="9">
    <location>
        <begin position="143"/>
        <end position="160"/>
    </location>
</feature>
<dbReference type="GO" id="GO:0016020">
    <property type="term" value="C:membrane"/>
    <property type="evidence" value="ECO:0007669"/>
    <property type="project" value="UniProtKB-SubCell"/>
</dbReference>
<dbReference type="EMBL" id="DXFD01000035">
    <property type="protein sequence ID" value="HIX46452.1"/>
    <property type="molecule type" value="Genomic_DNA"/>
</dbReference>
<comment type="caution">
    <text evidence="10">The sequence shown here is derived from an EMBL/GenBank/DDBJ whole genome shotgun (WGS) entry which is preliminary data.</text>
</comment>
<evidence type="ECO:0000256" key="2">
    <source>
        <dbReference type="ARBA" id="ARBA00007998"/>
    </source>
</evidence>
<reference evidence="10" key="2">
    <citation type="submission" date="2021-04" db="EMBL/GenBank/DDBJ databases">
        <authorList>
            <person name="Gilroy R."/>
        </authorList>
    </citation>
    <scope>NUCLEOTIDE SEQUENCE</scope>
    <source>
        <strain evidence="10">26628</strain>
    </source>
</reference>
<comment type="subcellular location">
    <subcellularLocation>
        <location evidence="1">Membrane</location>
        <topology evidence="1">Multi-pass membrane protein</topology>
    </subcellularLocation>
</comment>
<keyword evidence="6 9" id="KW-1133">Transmembrane helix</keyword>
<evidence type="ECO:0000256" key="3">
    <source>
        <dbReference type="ARBA" id="ARBA00022448"/>
    </source>
</evidence>
<keyword evidence="3" id="KW-0813">Transport</keyword>
<evidence type="ECO:0000256" key="6">
    <source>
        <dbReference type="ARBA" id="ARBA00022989"/>
    </source>
</evidence>
<feature type="transmembrane region" description="Helical" evidence="9">
    <location>
        <begin position="298"/>
        <end position="319"/>
    </location>
</feature>
<feature type="transmembrane region" description="Helical" evidence="9">
    <location>
        <begin position="264"/>
        <end position="286"/>
    </location>
</feature>
<protein>
    <submittedName>
        <fullName evidence="10">GerAB/ArcD/ProY family transporter</fullName>
    </submittedName>
</protein>
<evidence type="ECO:0000256" key="7">
    <source>
        <dbReference type="ARBA" id="ARBA00023136"/>
    </source>
</evidence>
<name>A0A9D1VTM0_9FIRM</name>
<feature type="transmembrane region" description="Helical" evidence="9">
    <location>
        <begin position="38"/>
        <end position="58"/>
    </location>
</feature>
<feature type="transmembrane region" description="Helical" evidence="9">
    <location>
        <begin position="180"/>
        <end position="201"/>
    </location>
</feature>
<feature type="transmembrane region" description="Helical" evidence="9">
    <location>
        <begin position="331"/>
        <end position="349"/>
    </location>
</feature>
<sequence length="388" mass="41338">MRKLNVRQICFWLAAVLPLSRLIVYPATLSYRAGGDLLWPALCNLLAEGAAIALLLLLARRTGRTFFGLLRARLGEGAARLAALLLALFLAAAAVLPLLEQRGFVLQILYENVPSFLSFAPLFALLLFACTQSLRALGRAMDVALPLSAVCFPVLLLLALPDADFAALLPLFGRGGKELAAAALHSLPWYTGAPCLLCLIGNFEYENGCAKKVLLAYAAGGAATLAFLAVFCGVFGDIAFLQHNALAQISKYATALTPLGRIDLLFIIALTLVLVIAVCVPVRLCVDCLENAFGGPRALHAALVCALLLGLTVLLDPAFREAQAMLSERMWPLFALFGYALPLLAALLLRERKGRTGIPPGVFAPPRRRRSAPPAVQAGGADRNGRTG</sequence>
<evidence type="ECO:0000256" key="4">
    <source>
        <dbReference type="ARBA" id="ARBA00022544"/>
    </source>
</evidence>
<evidence type="ECO:0000313" key="10">
    <source>
        <dbReference type="EMBL" id="HIX46452.1"/>
    </source>
</evidence>
<feature type="transmembrane region" description="Helical" evidence="9">
    <location>
        <begin position="213"/>
        <end position="236"/>
    </location>
</feature>